<protein>
    <submittedName>
        <fullName evidence="2">Uncharacterized protein</fullName>
    </submittedName>
</protein>
<keyword evidence="1" id="KW-1185">Reference proteome</keyword>
<proteinExistence type="predicted"/>
<accession>A0A914QH66</accession>
<dbReference type="WBParaSite" id="PDA_v2.g30938.t1">
    <property type="protein sequence ID" value="PDA_v2.g30938.t1"/>
    <property type="gene ID" value="PDA_v2.g30938"/>
</dbReference>
<sequence length="259" mass="29985">MPDSVIFYVAKNPKTAELYLKMVKTCKYFFVKQPIIIVPNLRDGNGKWRCGEVPLNLTKYNCKYWITGEIYASASEFVDKNIFSPIIPKLYRCDVKCLYLFDQVISYHDLSLLITSAKRIRFDNVVVKHADSSDVPLEDIVTVAVNAKSVYVDKPTITPKTMKKLTKLSHFLKLDGFHLSDLTEVFDIDEFYGYMKKNLRTKFCIGFDPQISDAFKNRVEAIVDEILETGQFNYKPPLIDFTGLDMFKRAKLYEIYCSH</sequence>
<name>A0A914QH66_9BILA</name>
<organism evidence="1 2">
    <name type="scientific">Panagrolaimus davidi</name>
    <dbReference type="NCBI Taxonomy" id="227884"/>
    <lineage>
        <taxon>Eukaryota</taxon>
        <taxon>Metazoa</taxon>
        <taxon>Ecdysozoa</taxon>
        <taxon>Nematoda</taxon>
        <taxon>Chromadorea</taxon>
        <taxon>Rhabditida</taxon>
        <taxon>Tylenchina</taxon>
        <taxon>Panagrolaimomorpha</taxon>
        <taxon>Panagrolaimoidea</taxon>
        <taxon>Panagrolaimidae</taxon>
        <taxon>Panagrolaimus</taxon>
    </lineage>
</organism>
<evidence type="ECO:0000313" key="2">
    <source>
        <dbReference type="WBParaSite" id="PDA_v2.g30938.t1"/>
    </source>
</evidence>
<reference evidence="2" key="1">
    <citation type="submission" date="2022-11" db="UniProtKB">
        <authorList>
            <consortium name="WormBaseParasite"/>
        </authorList>
    </citation>
    <scope>IDENTIFICATION</scope>
</reference>
<dbReference type="AlphaFoldDB" id="A0A914QH66"/>
<evidence type="ECO:0000313" key="1">
    <source>
        <dbReference type="Proteomes" id="UP000887578"/>
    </source>
</evidence>
<dbReference type="Proteomes" id="UP000887578">
    <property type="component" value="Unplaced"/>
</dbReference>